<proteinExistence type="predicted"/>
<evidence type="ECO:0000313" key="2">
    <source>
        <dbReference type="EMBL" id="HHP05785.1"/>
    </source>
</evidence>
<feature type="compositionally biased region" description="Gly residues" evidence="1">
    <location>
        <begin position="277"/>
        <end position="289"/>
    </location>
</feature>
<protein>
    <recommendedName>
        <fullName evidence="3">DUF5667 domain-containing protein</fullName>
    </recommendedName>
</protein>
<evidence type="ECO:0008006" key="3">
    <source>
        <dbReference type="Google" id="ProtNLM"/>
    </source>
</evidence>
<dbReference type="AlphaFoldDB" id="A0A7J3X9R2"/>
<sequence>MVARSPRRLLSRREAAAALLLCTFLVLLGVVLYKPAGASRGDGYTKLPELFVEAAAHLNRSTAAVEGALAGREPVVDEEGARRTVGELVRFREVLEREDETEMIASLKRASEAYARLANSSVAAYEVARVLYGSRGAVRAFLDAILRCDAAEMSEKGALVEGNLTRAAELLGEVLAGLTAVKPSDLPSEEHRGLVEEAAERLARAYRALRELLKAVDLAKKHPQNLQELCRAKRGGGPALLSPDAAGAILSLNPGDAGPYSYHISRLRALLSSPGQSGDGYAGGTGSGAGYQPPPSDD</sequence>
<gene>
    <name evidence="2" type="ORF">ENM88_08615</name>
</gene>
<name>A0A7J3X9R2_THEPE</name>
<accession>A0A7J3X9R2</accession>
<dbReference type="EMBL" id="DRZM01000234">
    <property type="protein sequence ID" value="HHP05785.1"/>
    <property type="molecule type" value="Genomic_DNA"/>
</dbReference>
<reference evidence="2" key="1">
    <citation type="journal article" date="2020" name="mSystems">
        <title>Genome- and Community-Level Interaction Insights into Carbon Utilization and Element Cycling Functions of Hydrothermarchaeota in Hydrothermal Sediment.</title>
        <authorList>
            <person name="Zhou Z."/>
            <person name="Liu Y."/>
            <person name="Xu W."/>
            <person name="Pan J."/>
            <person name="Luo Z.H."/>
            <person name="Li M."/>
        </authorList>
    </citation>
    <scope>NUCLEOTIDE SEQUENCE [LARGE SCALE GENOMIC DNA]</scope>
    <source>
        <strain evidence="2">SpSt-1125</strain>
    </source>
</reference>
<comment type="caution">
    <text evidence="2">The sequence shown here is derived from an EMBL/GenBank/DDBJ whole genome shotgun (WGS) entry which is preliminary data.</text>
</comment>
<organism evidence="2">
    <name type="scientific">Thermofilum pendens</name>
    <dbReference type="NCBI Taxonomy" id="2269"/>
    <lineage>
        <taxon>Archaea</taxon>
        <taxon>Thermoproteota</taxon>
        <taxon>Thermoprotei</taxon>
        <taxon>Thermofilales</taxon>
        <taxon>Thermofilaceae</taxon>
        <taxon>Thermofilum</taxon>
    </lineage>
</organism>
<evidence type="ECO:0000256" key="1">
    <source>
        <dbReference type="SAM" id="MobiDB-lite"/>
    </source>
</evidence>
<feature type="region of interest" description="Disordered" evidence="1">
    <location>
        <begin position="273"/>
        <end position="298"/>
    </location>
</feature>